<dbReference type="GO" id="GO:0005737">
    <property type="term" value="C:cytoplasm"/>
    <property type="evidence" value="ECO:0007669"/>
    <property type="project" value="TreeGrafter"/>
</dbReference>
<dbReference type="GO" id="GO:0051539">
    <property type="term" value="F:4 iron, 4 sulfur cluster binding"/>
    <property type="evidence" value="ECO:0007669"/>
    <property type="project" value="UniProtKB-KW"/>
</dbReference>
<dbReference type="GO" id="GO:0002926">
    <property type="term" value="P:tRNA wobble base 5-methoxycarbonylmethyl-2-thiouridinylation"/>
    <property type="evidence" value="ECO:0007669"/>
    <property type="project" value="TreeGrafter"/>
</dbReference>
<dbReference type="RefSeq" id="WP_011993957.1">
    <property type="nucleotide sequence ID" value="NC_009718.1"/>
</dbReference>
<dbReference type="KEGG" id="fno:Fnod_0787"/>
<evidence type="ECO:0000256" key="5">
    <source>
        <dbReference type="ARBA" id="ARBA00023004"/>
    </source>
</evidence>
<gene>
    <name evidence="8" type="ordered locus">Fnod_0787</name>
</gene>
<dbReference type="CDD" id="cd01335">
    <property type="entry name" value="Radical_SAM"/>
    <property type="match status" value="1"/>
</dbReference>
<accession>A7HL57</accession>
<evidence type="ECO:0000256" key="2">
    <source>
        <dbReference type="ARBA" id="ARBA00022485"/>
    </source>
</evidence>
<dbReference type="SMART" id="SM00729">
    <property type="entry name" value="Elp3"/>
    <property type="match status" value="1"/>
</dbReference>
<proteinExistence type="predicted"/>
<evidence type="ECO:0000256" key="3">
    <source>
        <dbReference type="ARBA" id="ARBA00022691"/>
    </source>
</evidence>
<evidence type="ECO:0000313" key="9">
    <source>
        <dbReference type="Proteomes" id="UP000002415"/>
    </source>
</evidence>
<keyword evidence="4" id="KW-0479">Metal-binding</keyword>
<comment type="cofactor">
    <cofactor evidence="1">
        <name>[4Fe-4S] cluster</name>
        <dbReference type="ChEBI" id="CHEBI:49883"/>
    </cofactor>
</comment>
<dbReference type="AlphaFoldDB" id="A7HL57"/>
<dbReference type="InterPro" id="IPR006638">
    <property type="entry name" value="Elp3/MiaA/NifB-like_rSAM"/>
</dbReference>
<dbReference type="PANTHER" id="PTHR11135">
    <property type="entry name" value="HISTONE ACETYLTRANSFERASE-RELATED"/>
    <property type="match status" value="1"/>
</dbReference>
<organism evidence="8 9">
    <name type="scientific">Fervidobacterium nodosum (strain ATCC 35602 / DSM 5306 / Rt17-B1)</name>
    <dbReference type="NCBI Taxonomy" id="381764"/>
    <lineage>
        <taxon>Bacteria</taxon>
        <taxon>Thermotogati</taxon>
        <taxon>Thermotogota</taxon>
        <taxon>Thermotogae</taxon>
        <taxon>Thermotogales</taxon>
        <taxon>Fervidobacteriaceae</taxon>
        <taxon>Fervidobacterium</taxon>
    </lineage>
</organism>
<dbReference type="Pfam" id="PF04055">
    <property type="entry name" value="Radical_SAM"/>
    <property type="match status" value="1"/>
</dbReference>
<dbReference type="HOGENOM" id="CLU_057482_0_0_0"/>
<keyword evidence="3" id="KW-0949">S-adenosyl-L-methionine</keyword>
<feature type="domain" description="Radical SAM core" evidence="7">
    <location>
        <begin position="5"/>
        <end position="223"/>
    </location>
</feature>
<keyword evidence="5" id="KW-0408">Iron</keyword>
<dbReference type="EMBL" id="CP000771">
    <property type="protein sequence ID" value="ABS60640.1"/>
    <property type="molecule type" value="Genomic_DNA"/>
</dbReference>
<keyword evidence="2" id="KW-0004">4Fe-4S</keyword>
<dbReference type="InterPro" id="IPR058240">
    <property type="entry name" value="rSAM_sf"/>
</dbReference>
<dbReference type="SUPFAM" id="SSF102114">
    <property type="entry name" value="Radical SAM enzymes"/>
    <property type="match status" value="1"/>
</dbReference>
<dbReference type="InterPro" id="IPR023404">
    <property type="entry name" value="rSAM_horseshoe"/>
</dbReference>
<reference evidence="8 9" key="2">
    <citation type="journal article" date="2009" name="Proc. Natl. Acad. Sci. U.S.A.">
        <title>On the chimeric nature, thermophilic origin, and phylogenetic placement of the Thermotogales.</title>
        <authorList>
            <person name="Zhaxybayeva O."/>
            <person name="Swithers K.S."/>
            <person name="Lapierre P."/>
            <person name="Fournier G.P."/>
            <person name="Bickhart D.M."/>
            <person name="DeBoy R.T."/>
            <person name="Nelson K.E."/>
            <person name="Nesbo C.L."/>
            <person name="Doolittle W.F."/>
            <person name="Gogarten J.P."/>
            <person name="Noll K.M."/>
        </authorList>
    </citation>
    <scope>NUCLEOTIDE SEQUENCE [LARGE SCALE GENOMIC DNA]</scope>
    <source>
        <strain evidence="9">ATCC 35602 / DSM 5306 / Rt17-B1</strain>
    </source>
</reference>
<keyword evidence="6" id="KW-0411">Iron-sulfur</keyword>
<evidence type="ECO:0000256" key="1">
    <source>
        <dbReference type="ARBA" id="ARBA00001966"/>
    </source>
</evidence>
<keyword evidence="9" id="KW-1185">Reference proteome</keyword>
<evidence type="ECO:0000313" key="8">
    <source>
        <dbReference type="EMBL" id="ABS60640.1"/>
    </source>
</evidence>
<evidence type="ECO:0000256" key="6">
    <source>
        <dbReference type="ARBA" id="ARBA00023014"/>
    </source>
</evidence>
<dbReference type="InterPro" id="IPR007197">
    <property type="entry name" value="rSAM"/>
</dbReference>
<evidence type="ECO:0000256" key="4">
    <source>
        <dbReference type="ARBA" id="ARBA00022723"/>
    </source>
</evidence>
<dbReference type="InterPro" id="IPR039661">
    <property type="entry name" value="ELP3"/>
</dbReference>
<dbReference type="Pfam" id="PF16199">
    <property type="entry name" value="Radical_SAM_C"/>
    <property type="match status" value="1"/>
</dbReference>
<sequence length="317" mass="36281">MSLLKKNKIKIYPIFLPNAGCRTRCVFCNQYIMTGEKTPNLKFVENINIDETIDEIAFYGGTFTGLPKETIIKLLSIKPDIPKRISTRPDCVNDEIIGLLKQMNVKVIELGIESLDDEVLNVSKRGYNSEDAINAVKLINNQFLLIAHLMVGLPQDNKEKDLDTIKNLLNIGVKIFRIHPTIVFKNTELERMFLSGEYEPISLEDAVDIVSEMVMLVEANGGQVVRIGYHIPESQKKFIVAGPYHPSFGDMVRSRIVRKIIEKLDVKSVEYNKKYEAWFNSHGNKFLSVYRKIVDEDRITFDGIDYKVAIERYLTSK</sequence>
<dbReference type="STRING" id="381764.Fnod_0787"/>
<dbReference type="PANTHER" id="PTHR11135:SF0">
    <property type="entry name" value="ELONGATOR COMPLEX PROTEIN 3"/>
    <property type="match status" value="1"/>
</dbReference>
<dbReference type="SFLD" id="SFLDS00029">
    <property type="entry name" value="Radical_SAM"/>
    <property type="match status" value="1"/>
</dbReference>
<dbReference type="Proteomes" id="UP000002415">
    <property type="component" value="Chromosome"/>
</dbReference>
<dbReference type="SFLD" id="SFLDG01082">
    <property type="entry name" value="B12-binding_domain_containing"/>
    <property type="match status" value="1"/>
</dbReference>
<reference evidence="8 9" key="1">
    <citation type="submission" date="2007-07" db="EMBL/GenBank/DDBJ databases">
        <title>Complete sequence of Fervidobacterium nodosum Rt17-B1.</title>
        <authorList>
            <consortium name="US DOE Joint Genome Institute"/>
            <person name="Copeland A."/>
            <person name="Lucas S."/>
            <person name="Lapidus A."/>
            <person name="Barry K."/>
            <person name="Glavina del Rio T."/>
            <person name="Dalin E."/>
            <person name="Tice H."/>
            <person name="Pitluck S."/>
            <person name="Saunders E."/>
            <person name="Brettin T."/>
            <person name="Bruce D."/>
            <person name="Detter J.C."/>
            <person name="Han C."/>
            <person name="Schmutz J."/>
            <person name="Larimer F."/>
            <person name="Land M."/>
            <person name="Hauser L."/>
            <person name="Kyrpides N."/>
            <person name="Mikhailova N."/>
            <person name="Nelson K."/>
            <person name="Gogarten J.P."/>
            <person name="Noll K."/>
            <person name="Richardson P."/>
        </authorList>
    </citation>
    <scope>NUCLEOTIDE SEQUENCE [LARGE SCALE GENOMIC DNA]</scope>
    <source>
        <strain evidence="9">ATCC 35602 / DSM 5306 / Rt17-B1</strain>
    </source>
</reference>
<dbReference type="GO" id="GO:0003824">
    <property type="term" value="F:catalytic activity"/>
    <property type="evidence" value="ECO:0007669"/>
    <property type="project" value="InterPro"/>
</dbReference>
<dbReference type="PROSITE" id="PS51918">
    <property type="entry name" value="RADICAL_SAM"/>
    <property type="match status" value="1"/>
</dbReference>
<name>A7HL57_FERNB</name>
<evidence type="ECO:0000259" key="7">
    <source>
        <dbReference type="PROSITE" id="PS51918"/>
    </source>
</evidence>
<dbReference type="InterPro" id="IPR032432">
    <property type="entry name" value="Radical_SAM_C"/>
</dbReference>
<dbReference type="eggNOG" id="COG1243">
    <property type="taxonomic scope" value="Bacteria"/>
</dbReference>
<dbReference type="GO" id="GO:0046872">
    <property type="term" value="F:metal ion binding"/>
    <property type="evidence" value="ECO:0007669"/>
    <property type="project" value="UniProtKB-KW"/>
</dbReference>
<dbReference type="Gene3D" id="3.80.30.20">
    <property type="entry name" value="tm_1862 like domain"/>
    <property type="match status" value="1"/>
</dbReference>
<protein>
    <submittedName>
        <fullName evidence="8">Radical SAM domain protein</fullName>
    </submittedName>
</protein>